<sequence>MEKESLFRSKPIVPGDIYVFFKTADLPYYPSYIRLDWNTGMWSATFTLPGMILQYQEARATYYKGKLYLFGRAQDNSIQVMTSTDGEYWSDSVTLGTSKTCGAITPCVISDSLCIFYPGVSDGNPICCNQYDENLNQLNWWVSPVAKSVNSVSVGQGVVFFNADGVLYMTGFDVYHGFGVGASRAGTGEESLSFGPSVLAYFNDDMTAFYRGVEGDARLYEDGGGSVIENIDIYTAPSVVFLDGDVENQSIAVFYGENNIKGELRMAFINRIKANYEHTYNTFAIQNFGIPLSLENSSPFALSIPQA</sequence>
<dbReference type="EMBL" id="CABPSM010000044">
    <property type="protein sequence ID" value="VVE59068.1"/>
    <property type="molecule type" value="Genomic_DNA"/>
</dbReference>
<accession>A0A5E4ZDW9</accession>
<dbReference type="AlphaFoldDB" id="A0A5E4ZDW9"/>
<dbReference type="SUPFAM" id="SSF89372">
    <property type="entry name" value="Fucose-specific lectin"/>
    <property type="match status" value="1"/>
</dbReference>
<dbReference type="Proteomes" id="UP000343317">
    <property type="component" value="Unassembled WGS sequence"/>
</dbReference>
<evidence type="ECO:0000313" key="2">
    <source>
        <dbReference type="Proteomes" id="UP000343317"/>
    </source>
</evidence>
<evidence type="ECO:0000313" key="1">
    <source>
        <dbReference type="EMBL" id="VVE59068.1"/>
    </source>
</evidence>
<reference evidence="1 2" key="1">
    <citation type="submission" date="2019-08" db="EMBL/GenBank/DDBJ databases">
        <authorList>
            <person name="Peeters C."/>
        </authorList>
    </citation>
    <scope>NUCLEOTIDE SEQUENCE [LARGE SCALE GENOMIC DNA]</scope>
    <source>
        <strain evidence="1 2">LMG 31112</strain>
    </source>
</reference>
<organism evidence="1 2">
    <name type="scientific">Pandoraea horticolens</name>
    <dbReference type="NCBI Taxonomy" id="2508298"/>
    <lineage>
        <taxon>Bacteria</taxon>
        <taxon>Pseudomonadati</taxon>
        <taxon>Pseudomonadota</taxon>
        <taxon>Betaproteobacteria</taxon>
        <taxon>Burkholderiales</taxon>
        <taxon>Burkholderiaceae</taxon>
        <taxon>Pandoraea</taxon>
    </lineage>
</organism>
<gene>
    <name evidence="1" type="ORF">PHO31112_05417</name>
</gene>
<name>A0A5E4ZDW9_9BURK</name>
<keyword evidence="2" id="KW-1185">Reference proteome</keyword>
<protein>
    <submittedName>
        <fullName evidence="1">Uncharacterized protein</fullName>
    </submittedName>
</protein>
<dbReference type="RefSeq" id="WP_150624774.1">
    <property type="nucleotide sequence ID" value="NZ_CABPSM010000044.1"/>
</dbReference>
<proteinExistence type="predicted"/>